<organism evidence="2 3">
    <name type="scientific">Diutina rugosa</name>
    <name type="common">Yeast</name>
    <name type="synonym">Candida rugosa</name>
    <dbReference type="NCBI Taxonomy" id="5481"/>
    <lineage>
        <taxon>Eukaryota</taxon>
        <taxon>Fungi</taxon>
        <taxon>Dikarya</taxon>
        <taxon>Ascomycota</taxon>
        <taxon>Saccharomycotina</taxon>
        <taxon>Pichiomycetes</taxon>
        <taxon>Debaryomycetaceae</taxon>
        <taxon>Diutina</taxon>
    </lineage>
</organism>
<feature type="compositionally biased region" description="Low complexity" evidence="1">
    <location>
        <begin position="431"/>
        <end position="447"/>
    </location>
</feature>
<gene>
    <name evidence="2" type="ORF">DIURU_000132</name>
</gene>
<feature type="compositionally biased region" description="Low complexity" evidence="1">
    <location>
        <begin position="1248"/>
        <end position="1263"/>
    </location>
</feature>
<feature type="compositionally biased region" description="Basic and acidic residues" evidence="1">
    <location>
        <begin position="713"/>
        <end position="725"/>
    </location>
</feature>
<name>A0A642UZQ4_DIURU</name>
<evidence type="ECO:0000313" key="3">
    <source>
        <dbReference type="Proteomes" id="UP000449547"/>
    </source>
</evidence>
<feature type="compositionally biased region" description="Basic residues" evidence="1">
    <location>
        <begin position="778"/>
        <end position="790"/>
    </location>
</feature>
<protein>
    <submittedName>
        <fullName evidence="2">Uncharacterized protein</fullName>
    </submittedName>
</protein>
<comment type="caution">
    <text evidence="2">The sequence shown here is derived from an EMBL/GenBank/DDBJ whole genome shotgun (WGS) entry which is preliminary data.</text>
</comment>
<dbReference type="Proteomes" id="UP000449547">
    <property type="component" value="Unassembled WGS sequence"/>
</dbReference>
<dbReference type="VEuPathDB" id="FungiDB:DIURU_000132"/>
<feature type="compositionally biased region" description="Acidic residues" evidence="1">
    <location>
        <begin position="201"/>
        <end position="212"/>
    </location>
</feature>
<evidence type="ECO:0000313" key="2">
    <source>
        <dbReference type="EMBL" id="KAA8908589.1"/>
    </source>
</evidence>
<feature type="compositionally biased region" description="Polar residues" evidence="1">
    <location>
        <begin position="1264"/>
        <end position="1273"/>
    </location>
</feature>
<feature type="compositionally biased region" description="Low complexity" evidence="1">
    <location>
        <begin position="162"/>
        <end position="176"/>
    </location>
</feature>
<feature type="region of interest" description="Disordered" evidence="1">
    <location>
        <begin position="144"/>
        <end position="505"/>
    </location>
</feature>
<feature type="region of interest" description="Disordered" evidence="1">
    <location>
        <begin position="556"/>
        <end position="586"/>
    </location>
</feature>
<feature type="compositionally biased region" description="Pro residues" evidence="1">
    <location>
        <begin position="877"/>
        <end position="886"/>
    </location>
</feature>
<feature type="compositionally biased region" description="Basic and acidic residues" evidence="1">
    <location>
        <begin position="1292"/>
        <end position="1302"/>
    </location>
</feature>
<feature type="compositionally biased region" description="Acidic residues" evidence="1">
    <location>
        <begin position="468"/>
        <end position="487"/>
    </location>
</feature>
<dbReference type="GeneID" id="54778785"/>
<evidence type="ECO:0000256" key="1">
    <source>
        <dbReference type="SAM" id="MobiDB-lite"/>
    </source>
</evidence>
<feature type="compositionally biased region" description="Polar residues" evidence="1">
    <location>
        <begin position="371"/>
        <end position="396"/>
    </location>
</feature>
<feature type="compositionally biased region" description="Polar residues" evidence="1">
    <location>
        <begin position="1161"/>
        <end position="1175"/>
    </location>
</feature>
<feature type="compositionally biased region" description="Low complexity" evidence="1">
    <location>
        <begin position="331"/>
        <end position="342"/>
    </location>
</feature>
<feature type="compositionally biased region" description="Low complexity" evidence="1">
    <location>
        <begin position="24"/>
        <end position="51"/>
    </location>
</feature>
<feature type="compositionally biased region" description="Polar residues" evidence="1">
    <location>
        <begin position="1114"/>
        <end position="1128"/>
    </location>
</feature>
<feature type="compositionally biased region" description="Acidic residues" evidence="1">
    <location>
        <begin position="556"/>
        <end position="573"/>
    </location>
</feature>
<accession>A0A642UZQ4</accession>
<feature type="region of interest" description="Disordered" evidence="1">
    <location>
        <begin position="865"/>
        <end position="919"/>
    </location>
</feature>
<feature type="compositionally biased region" description="Polar residues" evidence="1">
    <location>
        <begin position="267"/>
        <end position="284"/>
    </location>
</feature>
<feature type="region of interest" description="Disordered" evidence="1">
    <location>
        <begin position="705"/>
        <end position="808"/>
    </location>
</feature>
<feature type="compositionally biased region" description="Low complexity" evidence="1">
    <location>
        <begin position="354"/>
        <end position="366"/>
    </location>
</feature>
<dbReference type="OMA" id="SMFNIDF"/>
<feature type="region of interest" description="Disordered" evidence="1">
    <location>
        <begin position="1"/>
        <end position="126"/>
    </location>
</feature>
<sequence length="1373" mass="146793">MPPRSPRSASPERPERRARSPIKATGTASSGPGSASSAASVSSDGSRASSARWQEWSSSPMASKLHILPSSSRPHTIPIPFQIMMPPKLSPSPQVSPQQSPEMASSDVSMASMGSSSSSMSNPGRLVYTGLGYERVDDDLDGDPFFLPPAANKGGKRVPDQLSIIEESSETSSRASSVRRRLASVRRPSRDLAKEMPSQILEDDDEGDEGDDSVIINKNKRLPELPRPSQSAPTPTKAPVTMAPSAIGADTSAASLTTPVATPPRQAKSTKSPSFFSSWQSKFAWNQPWDAPQSTPTSSPPQTKTRPKSMAIDTKWDASPLSVKTKRYSMPPVATAAPTTPTKPRPVRTGIKVMAPMAAPTAKKPPVLARSGSQTSRSTVSTPSQAPTTFTLTTSPGKGLRSPPATQERCIAIERPSAPAPAPPVTDRVASDNSTSSTSSWDSLQQSVDISLADKPSRQPRHSSAEWVTEEDEGEEEEEEDEEEEETATFGAASPRQGGRNFSNFGSSALVQMAPQAFLRSPSHDNSHYFEDSVIGAYMDVSGVNTTVNQTLDAIEDNSDSVDNVSDEGEEATQESFNDSGNDGMGKRFSFPNDATNITNEAEFKQHPVHQQQQPRGYTTPSGQIEIPDLNQVAASAYSSSAPRSSLVLFDDVASRASTASTEQTALEPLGEPTQAAQKVINDHFEAMHSDSDSNTEISSTTFSMFNRSKLAPPKDVEDQKEGKARAPSPSRHQRHRSHHQIDVADLVAPQTAHSARRRRQSFTVVDAREPTTPTTPNHHHSRKSTRKSVKILSPPPPSDTSAASAVSATPEEMSIVVSPPPAPVEYAVDFVESSANDDSLTAGYCANAQSEAKHSIYARRYPHQRRRELTESSPTPASPGSPITPPDQVVPAPLSASSMSMSSYHHSGSESAHTRSTAPSEVMVDGYHITAYKSPSPPVTTGAGTVANDGINTDDILISVHEDIGGQPTEVVLVADDDDDSDELLSIYSKYRRNYLFRNSSTASRASGVSTATSATHNQVKEVGKLGVPSSAFVEGLKVVSAAPMETIAEKVSRRVHQQRAPVGVDGSPPLTGIAATSHQWSPRAKAWRVGRNHSQETSSTNSRSTSRELHQRSPNTERVSPVTKCTSPPPMVKAVSPPIEGSSSATKRAMPPFKGHSPSPVTRGTSPSPVANHTHSRSSMSPPPTLAPASPSRIPKSPRMANIRGVVTPPPKAAHFRHSWAPQSSKKQLKIPPTMGSGSPIDRTQAKSPSPSQSSVGASGSPTPTKPQMQPETRRPRPKSVGDPLFAPKEASKESPSDRRQARRSMYDVGKSYASSRGANGDAGDASNTSVSETTERGHTRGKSLGSQYYDYTTGSYDFNSFMQSRTTPAF</sequence>
<dbReference type="OrthoDB" id="4089867at2759"/>
<feature type="compositionally biased region" description="Low complexity" evidence="1">
    <location>
        <begin position="292"/>
        <end position="304"/>
    </location>
</feature>
<feature type="compositionally biased region" description="Low complexity" evidence="1">
    <location>
        <begin position="91"/>
        <end position="121"/>
    </location>
</feature>
<reference evidence="2 3" key="1">
    <citation type="submission" date="2019-07" db="EMBL/GenBank/DDBJ databases">
        <title>Genome assembly of two rare yeast pathogens: Diutina rugosa and Trichomonascus ciferrii.</title>
        <authorList>
            <person name="Mixao V."/>
            <person name="Saus E."/>
            <person name="Hansen A."/>
            <person name="Lass-Flor C."/>
            <person name="Gabaldon T."/>
        </authorList>
    </citation>
    <scope>NUCLEOTIDE SEQUENCE [LARGE SCALE GENOMIC DNA]</scope>
    <source>
        <strain evidence="2 3">CBS 613</strain>
    </source>
</reference>
<dbReference type="EMBL" id="SWFT01000005">
    <property type="protein sequence ID" value="KAA8908589.1"/>
    <property type="molecule type" value="Genomic_DNA"/>
</dbReference>
<proteinExistence type="predicted"/>
<feature type="region of interest" description="Disordered" evidence="1">
    <location>
        <begin position="1053"/>
        <end position="1352"/>
    </location>
</feature>
<dbReference type="RefSeq" id="XP_034015077.1">
    <property type="nucleotide sequence ID" value="XM_034153850.1"/>
</dbReference>
<keyword evidence="3" id="KW-1185">Reference proteome</keyword>
<feature type="compositionally biased region" description="Low complexity" evidence="1">
    <location>
        <begin position="896"/>
        <end position="912"/>
    </location>
</feature>